<evidence type="ECO:0000313" key="1">
    <source>
        <dbReference type="EMBL" id="KRO96289.1"/>
    </source>
</evidence>
<evidence type="ECO:0000313" key="2">
    <source>
        <dbReference type="Proteomes" id="UP000051027"/>
    </source>
</evidence>
<dbReference type="EMBL" id="LICS01000003">
    <property type="protein sequence ID" value="KRO96289.1"/>
    <property type="molecule type" value="Genomic_DNA"/>
</dbReference>
<dbReference type="STRING" id="1655612.ABS10_02930"/>
<name>A0A0R2U9S4_9GAMM</name>
<organism evidence="1 2">
    <name type="scientific">SAR86 cluster bacterium BACL1 MAG-120820-bin45</name>
    <dbReference type="NCBI Taxonomy" id="1655612"/>
    <lineage>
        <taxon>Bacteria</taxon>
        <taxon>Pseudomonadati</taxon>
        <taxon>Pseudomonadota</taxon>
        <taxon>Gammaproteobacteria</taxon>
        <taxon>SAR86 cluster</taxon>
    </lineage>
</organism>
<gene>
    <name evidence="1" type="ORF">ABS10_02930</name>
</gene>
<sequence>MSKLSFQEQGCSLTLEQGLEEYRGYLQANGKKQLSDPPGSTIIRDHDVTHVIFGLDTSLEQESLLDSWVLMGTQWKLKDFLAYNKLPEFKELYKYLIKEVSYFRLFLMFINLIPLKLKVRKKAKQMNKKWPFVSPDDLLARRVCDLRDEYGIKILLPEERVIEKPLMWSGSIHA</sequence>
<reference evidence="1 2" key="1">
    <citation type="submission" date="2015-10" db="EMBL/GenBank/DDBJ databases">
        <title>Metagenome-Assembled Genomes uncover a global brackish microbiome.</title>
        <authorList>
            <person name="Hugerth L.W."/>
            <person name="Larsson J."/>
            <person name="Alneberg J."/>
            <person name="Lindh M.V."/>
            <person name="Legrand C."/>
            <person name="Pinhassi J."/>
            <person name="Andersson A.F."/>
        </authorList>
    </citation>
    <scope>NUCLEOTIDE SEQUENCE [LARGE SCALE GENOMIC DNA]</scope>
    <source>
        <strain evidence="1">BACL1 MAG-120820-bin45</strain>
    </source>
</reference>
<proteinExistence type="predicted"/>
<protein>
    <submittedName>
        <fullName evidence="1">Uncharacterized protein</fullName>
    </submittedName>
</protein>
<dbReference type="AlphaFoldDB" id="A0A0R2U9S4"/>
<comment type="caution">
    <text evidence="1">The sequence shown here is derived from an EMBL/GenBank/DDBJ whole genome shotgun (WGS) entry which is preliminary data.</text>
</comment>
<accession>A0A0R2U9S4</accession>
<dbReference type="Proteomes" id="UP000051027">
    <property type="component" value="Unassembled WGS sequence"/>
</dbReference>